<name>Q01YE6_SOLUE</name>
<accession>Q01YE6</accession>
<dbReference type="GO" id="GO:0032259">
    <property type="term" value="P:methylation"/>
    <property type="evidence" value="ECO:0007669"/>
    <property type="project" value="UniProtKB-KW"/>
</dbReference>
<dbReference type="KEGG" id="sus:Acid_4357"/>
<feature type="domain" description="Methyltransferase type 11" evidence="1">
    <location>
        <begin position="74"/>
        <end position="134"/>
    </location>
</feature>
<dbReference type="EMBL" id="CP000473">
    <property type="protein sequence ID" value="ABJ85319.1"/>
    <property type="molecule type" value="Genomic_DNA"/>
</dbReference>
<evidence type="ECO:0000313" key="2">
    <source>
        <dbReference type="EMBL" id="ABJ85319.1"/>
    </source>
</evidence>
<dbReference type="InterPro" id="IPR029063">
    <property type="entry name" value="SAM-dependent_MTases_sf"/>
</dbReference>
<dbReference type="eggNOG" id="COG2226">
    <property type="taxonomic scope" value="Bacteria"/>
</dbReference>
<reference evidence="2" key="1">
    <citation type="submission" date="2006-10" db="EMBL/GenBank/DDBJ databases">
        <title>Complete sequence of Solibacter usitatus Ellin6076.</title>
        <authorList>
            <consortium name="US DOE Joint Genome Institute"/>
            <person name="Copeland A."/>
            <person name="Lucas S."/>
            <person name="Lapidus A."/>
            <person name="Barry K."/>
            <person name="Detter J.C."/>
            <person name="Glavina del Rio T."/>
            <person name="Hammon N."/>
            <person name="Israni S."/>
            <person name="Dalin E."/>
            <person name="Tice H."/>
            <person name="Pitluck S."/>
            <person name="Thompson L.S."/>
            <person name="Brettin T."/>
            <person name="Bruce D."/>
            <person name="Han C."/>
            <person name="Tapia R."/>
            <person name="Gilna P."/>
            <person name="Schmutz J."/>
            <person name="Larimer F."/>
            <person name="Land M."/>
            <person name="Hauser L."/>
            <person name="Kyrpides N."/>
            <person name="Mikhailova N."/>
            <person name="Janssen P.H."/>
            <person name="Kuske C.R."/>
            <person name="Richardson P."/>
        </authorList>
    </citation>
    <scope>NUCLEOTIDE SEQUENCE</scope>
    <source>
        <strain evidence="2">Ellin6076</strain>
    </source>
</reference>
<keyword evidence="2" id="KW-0489">Methyltransferase</keyword>
<dbReference type="OrthoDB" id="9801609at2"/>
<dbReference type="GO" id="GO:0008757">
    <property type="term" value="F:S-adenosylmethionine-dependent methyltransferase activity"/>
    <property type="evidence" value="ECO:0007669"/>
    <property type="project" value="InterPro"/>
</dbReference>
<sequence>MRPDDNPYKNKSYFESRFSTDPSRDALWRVLCTHLERDFTGHDAVLELGGAYCNFINNVRAGTKHVVDLFPDLPQYAAPGVQAHVQSCTNLDALPAAFFDVVFASNLLEHLTRDETRQTLDAVLRVLKPGGRLLLIQPNFRLSYQRYFDDYTHVQIFTDVGLQDFLNSSGFVCEKVMGRFLPFSLKTTGPKWPWLLRLYLALPVRPFAGQMYIVARPSNVQT</sequence>
<dbReference type="Pfam" id="PF08241">
    <property type="entry name" value="Methyltransf_11"/>
    <property type="match status" value="1"/>
</dbReference>
<dbReference type="InterPro" id="IPR013216">
    <property type="entry name" value="Methyltransf_11"/>
</dbReference>
<dbReference type="AlphaFoldDB" id="Q01YE6"/>
<dbReference type="Gene3D" id="3.40.50.150">
    <property type="entry name" value="Vaccinia Virus protein VP39"/>
    <property type="match status" value="1"/>
</dbReference>
<evidence type="ECO:0000259" key="1">
    <source>
        <dbReference type="Pfam" id="PF08241"/>
    </source>
</evidence>
<gene>
    <name evidence="2" type="ordered locus">Acid_4357</name>
</gene>
<keyword evidence="2" id="KW-0808">Transferase</keyword>
<proteinExistence type="predicted"/>
<dbReference type="InParanoid" id="Q01YE6"/>
<organism evidence="2">
    <name type="scientific">Solibacter usitatus (strain Ellin6076)</name>
    <dbReference type="NCBI Taxonomy" id="234267"/>
    <lineage>
        <taxon>Bacteria</taxon>
        <taxon>Pseudomonadati</taxon>
        <taxon>Acidobacteriota</taxon>
        <taxon>Terriglobia</taxon>
        <taxon>Bryobacterales</taxon>
        <taxon>Solibacteraceae</taxon>
        <taxon>Candidatus Solibacter</taxon>
    </lineage>
</organism>
<dbReference type="STRING" id="234267.Acid_4357"/>
<dbReference type="CDD" id="cd02440">
    <property type="entry name" value="AdoMet_MTases"/>
    <property type="match status" value="1"/>
</dbReference>
<protein>
    <submittedName>
        <fullName evidence="2">Methyltransferase type 11</fullName>
    </submittedName>
</protein>
<dbReference type="HOGENOM" id="CLU_1164252_0_0_0"/>
<dbReference type="SUPFAM" id="SSF53335">
    <property type="entry name" value="S-adenosyl-L-methionine-dependent methyltransferases"/>
    <property type="match status" value="1"/>
</dbReference>